<evidence type="ECO:0000256" key="4">
    <source>
        <dbReference type="ARBA" id="ARBA00023163"/>
    </source>
</evidence>
<evidence type="ECO:0000313" key="9">
    <source>
        <dbReference type="Proteomes" id="UP001344632"/>
    </source>
</evidence>
<dbReference type="Gene3D" id="1.10.10.10">
    <property type="entry name" value="Winged helix-like DNA-binding domain superfamily/Winged helix DNA-binding domain"/>
    <property type="match status" value="1"/>
</dbReference>
<dbReference type="InterPro" id="IPR014284">
    <property type="entry name" value="RNA_pol_sigma-70_dom"/>
</dbReference>
<organism evidence="8 9">
    <name type="scientific">Paenibacillus dokdonensis</name>
    <dbReference type="NCBI Taxonomy" id="2567944"/>
    <lineage>
        <taxon>Bacteria</taxon>
        <taxon>Bacillati</taxon>
        <taxon>Bacillota</taxon>
        <taxon>Bacilli</taxon>
        <taxon>Bacillales</taxon>
        <taxon>Paenibacillaceae</taxon>
        <taxon>Paenibacillus</taxon>
    </lineage>
</organism>
<keyword evidence="3" id="KW-0731">Sigma factor</keyword>
<proteinExistence type="inferred from homology"/>
<dbReference type="InterPro" id="IPR039425">
    <property type="entry name" value="RNA_pol_sigma-70-like"/>
</dbReference>
<dbReference type="SUPFAM" id="SSF88659">
    <property type="entry name" value="Sigma3 and sigma4 domains of RNA polymerase sigma factors"/>
    <property type="match status" value="1"/>
</dbReference>
<keyword evidence="9" id="KW-1185">Reference proteome</keyword>
<dbReference type="InterPro" id="IPR036388">
    <property type="entry name" value="WH-like_DNA-bd_sf"/>
</dbReference>
<evidence type="ECO:0000259" key="6">
    <source>
        <dbReference type="Pfam" id="PF08281"/>
    </source>
</evidence>
<dbReference type="EMBL" id="JARLKZ010000008">
    <property type="protein sequence ID" value="MEC0240802.1"/>
    <property type="molecule type" value="Genomic_DNA"/>
</dbReference>
<sequence>MLQYIEEARQGDRQAFEHIVRHYAAMANAVAYEKLHDFQLAEDAVQEAFTEAFLHLNKLRSIEAFPGWFKAIVVRQCYRIIRRKQHLAIPYDEVAESAESPICVSDIVEKREAQQLVHDSIAQLTPNMRIAVQLFYFQGYSLQEISGFLGASVPVLKKRLFDARRKLKVALPVADFISVFNHLYEGGKDVLHIVNGDSVAQKLRKGIVQGDVLVWREVYPHGPVTLDSSALDNRLERAQYLEQTLGVPQKEYIQNRDMQEKALADSARYDEIILWFEHDLFDQTMLCFLLHWFSEHPLPSTKLSLLCIGEYPGIELFRGLGQLSEAQMETLSGTWKTIGAAELDLGRLFWQAYTSQDPGRLQQLLREDASALPFAHDAFQMHLSRFPSIYNGLGIVEQTTLEMIHAGINSPQTLFQQIGNKLHRLGMGDLEYWHILMKMSQDPYPLLQISGLKPLPTYKDSSISLQNRVVALTELGRNVMNGREDWAEKQGIDAWYGGVHLQGNFPSWRWDSSLQTIREMGTEE</sequence>
<feature type="domain" description="RNA polymerase sigma-70 region 2" evidence="5">
    <location>
        <begin position="20"/>
        <end position="85"/>
    </location>
</feature>
<dbReference type="InterPro" id="IPR013325">
    <property type="entry name" value="RNA_pol_sigma_r2"/>
</dbReference>
<comment type="caution">
    <text evidence="8">The sequence shown here is derived from an EMBL/GenBank/DDBJ whole genome shotgun (WGS) entry which is preliminary data.</text>
</comment>
<dbReference type="CDD" id="cd06171">
    <property type="entry name" value="Sigma70_r4"/>
    <property type="match status" value="1"/>
</dbReference>
<evidence type="ECO:0000256" key="2">
    <source>
        <dbReference type="ARBA" id="ARBA00023015"/>
    </source>
</evidence>
<feature type="domain" description="RNA polymerase sigma factor 70 region 4 type 2" evidence="6">
    <location>
        <begin position="115"/>
        <end position="167"/>
    </location>
</feature>
<feature type="domain" description="DUF1835" evidence="7">
    <location>
        <begin position="191"/>
        <end position="298"/>
    </location>
</feature>
<evidence type="ECO:0000259" key="7">
    <source>
        <dbReference type="Pfam" id="PF08874"/>
    </source>
</evidence>
<dbReference type="InterPro" id="IPR014973">
    <property type="entry name" value="DUF1835"/>
</dbReference>
<evidence type="ECO:0000256" key="1">
    <source>
        <dbReference type="ARBA" id="ARBA00010641"/>
    </source>
</evidence>
<dbReference type="PANTHER" id="PTHR43133:SF51">
    <property type="entry name" value="RNA POLYMERASE SIGMA FACTOR"/>
    <property type="match status" value="1"/>
</dbReference>
<dbReference type="Gene3D" id="1.10.1740.10">
    <property type="match status" value="1"/>
</dbReference>
<dbReference type="NCBIfam" id="TIGR02937">
    <property type="entry name" value="sigma70-ECF"/>
    <property type="match status" value="1"/>
</dbReference>
<dbReference type="InterPro" id="IPR007627">
    <property type="entry name" value="RNA_pol_sigma70_r2"/>
</dbReference>
<dbReference type="Pfam" id="PF08874">
    <property type="entry name" value="DUF1835"/>
    <property type="match status" value="1"/>
</dbReference>
<dbReference type="SUPFAM" id="SSF88946">
    <property type="entry name" value="Sigma2 domain of RNA polymerase sigma factors"/>
    <property type="match status" value="1"/>
</dbReference>
<name>A0ABU6GRL9_9BACL</name>
<accession>A0ABU6GRL9</accession>
<keyword evidence="4" id="KW-0804">Transcription</keyword>
<evidence type="ECO:0000259" key="5">
    <source>
        <dbReference type="Pfam" id="PF04542"/>
    </source>
</evidence>
<protein>
    <submittedName>
        <fullName evidence="8">Sigma-70 family RNA polymerase sigma factor</fullName>
    </submittedName>
</protein>
<reference evidence="8 9" key="1">
    <citation type="submission" date="2023-03" db="EMBL/GenBank/DDBJ databases">
        <title>Bacillus Genome Sequencing.</title>
        <authorList>
            <person name="Dunlap C."/>
        </authorList>
    </citation>
    <scope>NUCLEOTIDE SEQUENCE [LARGE SCALE GENOMIC DNA]</scope>
    <source>
        <strain evidence="8 9">BD-525</strain>
    </source>
</reference>
<evidence type="ECO:0000313" key="8">
    <source>
        <dbReference type="EMBL" id="MEC0240802.1"/>
    </source>
</evidence>
<dbReference type="Pfam" id="PF04542">
    <property type="entry name" value="Sigma70_r2"/>
    <property type="match status" value="1"/>
</dbReference>
<dbReference type="InterPro" id="IPR013249">
    <property type="entry name" value="RNA_pol_sigma70_r4_t2"/>
</dbReference>
<dbReference type="PANTHER" id="PTHR43133">
    <property type="entry name" value="RNA POLYMERASE ECF-TYPE SIGMA FACTO"/>
    <property type="match status" value="1"/>
</dbReference>
<gene>
    <name evidence="8" type="ORF">P4H66_13175</name>
</gene>
<dbReference type="RefSeq" id="WP_326088562.1">
    <property type="nucleotide sequence ID" value="NZ_JARLKZ010000008.1"/>
</dbReference>
<keyword evidence="2" id="KW-0805">Transcription regulation</keyword>
<evidence type="ECO:0000256" key="3">
    <source>
        <dbReference type="ARBA" id="ARBA00023082"/>
    </source>
</evidence>
<comment type="similarity">
    <text evidence="1">Belongs to the sigma-70 factor family. ECF subfamily.</text>
</comment>
<dbReference type="Proteomes" id="UP001344632">
    <property type="component" value="Unassembled WGS sequence"/>
</dbReference>
<dbReference type="InterPro" id="IPR013324">
    <property type="entry name" value="RNA_pol_sigma_r3/r4-like"/>
</dbReference>
<dbReference type="Pfam" id="PF08281">
    <property type="entry name" value="Sigma70_r4_2"/>
    <property type="match status" value="1"/>
</dbReference>